<dbReference type="GO" id="GO:0016757">
    <property type="term" value="F:glycosyltransferase activity"/>
    <property type="evidence" value="ECO:0007669"/>
    <property type="project" value="UniProtKB-KW"/>
</dbReference>
<dbReference type="PANTHER" id="PTHR12526">
    <property type="entry name" value="GLYCOSYLTRANSFERASE"/>
    <property type="match status" value="1"/>
</dbReference>
<evidence type="ECO:0000259" key="2">
    <source>
        <dbReference type="Pfam" id="PF13439"/>
    </source>
</evidence>
<keyword evidence="3" id="KW-0328">Glycosyltransferase</keyword>
<dbReference type="InterPro" id="IPR001296">
    <property type="entry name" value="Glyco_trans_1"/>
</dbReference>
<dbReference type="Pfam" id="PF00534">
    <property type="entry name" value="Glycos_transf_1"/>
    <property type="match status" value="1"/>
</dbReference>
<dbReference type="GO" id="GO:1901135">
    <property type="term" value="P:carbohydrate derivative metabolic process"/>
    <property type="evidence" value="ECO:0007669"/>
    <property type="project" value="UniProtKB-ARBA"/>
</dbReference>
<feature type="domain" description="Glycosyltransferase subfamily 4-like N-terminal" evidence="2">
    <location>
        <begin position="19"/>
        <end position="170"/>
    </location>
</feature>
<name>A0AB39UYF3_9GAMM</name>
<dbReference type="KEGG" id="tcd:AAIA72_03130"/>
<dbReference type="RefSeq" id="WP_369601995.1">
    <property type="nucleotide sequence ID" value="NZ_CP154858.1"/>
</dbReference>
<dbReference type="EC" id="2.4.-.-" evidence="3"/>
<keyword evidence="3" id="KW-0808">Transferase</keyword>
<dbReference type="EMBL" id="CP154858">
    <property type="protein sequence ID" value="XDT72994.1"/>
    <property type="molecule type" value="Genomic_DNA"/>
</dbReference>
<dbReference type="SUPFAM" id="SSF53756">
    <property type="entry name" value="UDP-Glycosyltransferase/glycogen phosphorylase"/>
    <property type="match status" value="1"/>
</dbReference>
<proteinExistence type="predicted"/>
<accession>A0AB39UYF3</accession>
<evidence type="ECO:0000313" key="3">
    <source>
        <dbReference type="EMBL" id="XDT72994.1"/>
    </source>
</evidence>
<gene>
    <name evidence="3" type="ORF">AAIA72_03130</name>
</gene>
<dbReference type="Gene3D" id="3.40.50.2000">
    <property type="entry name" value="Glycogen Phosphorylase B"/>
    <property type="match status" value="2"/>
</dbReference>
<protein>
    <submittedName>
        <fullName evidence="3">Glycosyltransferase</fullName>
        <ecNumber evidence="3">2.4.-.-</ecNumber>
    </submittedName>
</protein>
<reference evidence="3" key="1">
    <citation type="submission" date="2024-05" db="EMBL/GenBank/DDBJ databases">
        <title>Genome sequencing of novel strain.</title>
        <authorList>
            <person name="Ganbat D."/>
            <person name="Ganbat S."/>
            <person name="Lee S.-J."/>
        </authorList>
    </citation>
    <scope>NUCLEOTIDE SEQUENCE</scope>
    <source>
        <strain evidence="3">SMD15-11</strain>
    </source>
</reference>
<dbReference type="AlphaFoldDB" id="A0AB39UYF3"/>
<dbReference type="PANTHER" id="PTHR12526:SF630">
    <property type="entry name" value="GLYCOSYLTRANSFERASE"/>
    <property type="match status" value="1"/>
</dbReference>
<feature type="domain" description="Glycosyl transferase family 1" evidence="1">
    <location>
        <begin position="193"/>
        <end position="342"/>
    </location>
</feature>
<evidence type="ECO:0000259" key="1">
    <source>
        <dbReference type="Pfam" id="PF00534"/>
    </source>
</evidence>
<dbReference type="Pfam" id="PF13439">
    <property type="entry name" value="Glyco_transf_4"/>
    <property type="match status" value="1"/>
</dbReference>
<dbReference type="InterPro" id="IPR028098">
    <property type="entry name" value="Glyco_trans_4-like_N"/>
</dbReference>
<sequence>MSGLNILYVIDRFDSPGAGTEGQLWRLVRGMQARGHQVRLLILAPSPWIEANGFPCPVDVLGRTQVSRPATWVAMFRYARQCRKDGIQLVQCFFNDASVLCPPIFRMVGIPVLISRRDMGFWYTSLYRKVLPITGRFVTAAVVNSQAVAEITARVERIPTSRIEVIYNGYESGDVDAVFVPELEGFRKLFPVVFMLVANQRPIKRIQDAIRALAMIVQKGVNAGLVLVGGGDWVPLQKLARGLGVAENVCFLGPRPDAQACLGYADIGILCSESEGFSNAIVEYMQAGLPVICTDTGGNPEAVRNGREGYVVPVADVEALAGAMRALAMDPQLRKQLGEQARLSASQRFGMDRMLAEHEALYRRVTGVLA</sequence>
<organism evidence="3">
    <name type="scientific">Thermohahella caldifontis</name>
    <dbReference type="NCBI Taxonomy" id="3142973"/>
    <lineage>
        <taxon>Bacteria</taxon>
        <taxon>Pseudomonadati</taxon>
        <taxon>Pseudomonadota</taxon>
        <taxon>Gammaproteobacteria</taxon>
        <taxon>Oceanospirillales</taxon>
        <taxon>Hahellaceae</taxon>
        <taxon>Thermohahella</taxon>
    </lineage>
</organism>